<dbReference type="Proteomes" id="UP000278962">
    <property type="component" value="Unassembled WGS sequence"/>
</dbReference>
<dbReference type="Gene3D" id="1.10.287.110">
    <property type="entry name" value="DnaJ domain"/>
    <property type="match status" value="1"/>
</dbReference>
<dbReference type="Pfam" id="PF00226">
    <property type="entry name" value="DnaJ"/>
    <property type="match status" value="1"/>
</dbReference>
<dbReference type="InterPro" id="IPR036869">
    <property type="entry name" value="J_dom_sf"/>
</dbReference>
<evidence type="ECO:0000313" key="3">
    <source>
        <dbReference type="EMBL" id="RKQ90307.1"/>
    </source>
</evidence>
<dbReference type="PRINTS" id="PR00625">
    <property type="entry name" value="JDOMAIN"/>
</dbReference>
<dbReference type="SUPFAM" id="SSF46565">
    <property type="entry name" value="Chaperone J-domain"/>
    <property type="match status" value="1"/>
</dbReference>
<dbReference type="InterPro" id="IPR050817">
    <property type="entry name" value="DjlA_DnaK_co-chaperone"/>
</dbReference>
<dbReference type="RefSeq" id="WP_121246747.1">
    <property type="nucleotide sequence ID" value="NZ_RBIL01000001.1"/>
</dbReference>
<reference evidence="3 4" key="1">
    <citation type="submission" date="2018-10" db="EMBL/GenBank/DDBJ databases">
        <title>Genomic Encyclopedia of Archaeal and Bacterial Type Strains, Phase II (KMG-II): from individual species to whole genera.</title>
        <authorList>
            <person name="Goeker M."/>
        </authorList>
    </citation>
    <scope>NUCLEOTIDE SEQUENCE [LARGE SCALE GENOMIC DNA]</scope>
    <source>
        <strain evidence="3 4">DSM 14954</strain>
    </source>
</reference>
<evidence type="ECO:0000256" key="1">
    <source>
        <dbReference type="SAM" id="MobiDB-lite"/>
    </source>
</evidence>
<sequence>MPRDPYRVLEVAPGASAEELHDAYRRLVKLHHPDRNGGSEASARRFAEIQEAYEEVRARPRAARPSRAAEAADSVKERMATLERELREAHAARERARRAAREAAAEGAGEPVPENTEGSFGKILGDIRDELSDRIAEGRRHPAAQRVGELLDDVVSRLERR</sequence>
<dbReference type="PROSITE" id="PS50076">
    <property type="entry name" value="DNAJ_2"/>
    <property type="match status" value="1"/>
</dbReference>
<evidence type="ECO:0000313" key="4">
    <source>
        <dbReference type="Proteomes" id="UP000278962"/>
    </source>
</evidence>
<feature type="region of interest" description="Disordered" evidence="1">
    <location>
        <begin position="89"/>
        <end position="121"/>
    </location>
</feature>
<organism evidence="3 4">
    <name type="scientific">Solirubrobacter pauli</name>
    <dbReference type="NCBI Taxonomy" id="166793"/>
    <lineage>
        <taxon>Bacteria</taxon>
        <taxon>Bacillati</taxon>
        <taxon>Actinomycetota</taxon>
        <taxon>Thermoleophilia</taxon>
        <taxon>Solirubrobacterales</taxon>
        <taxon>Solirubrobacteraceae</taxon>
        <taxon>Solirubrobacter</taxon>
    </lineage>
</organism>
<accession>A0A660L5Q0</accession>
<dbReference type="AlphaFoldDB" id="A0A660L5Q0"/>
<dbReference type="InterPro" id="IPR001623">
    <property type="entry name" value="DnaJ_domain"/>
</dbReference>
<dbReference type="OrthoDB" id="9779889at2"/>
<proteinExistence type="predicted"/>
<evidence type="ECO:0000259" key="2">
    <source>
        <dbReference type="PROSITE" id="PS50076"/>
    </source>
</evidence>
<dbReference type="EMBL" id="RBIL01000001">
    <property type="protein sequence ID" value="RKQ90307.1"/>
    <property type="molecule type" value="Genomic_DNA"/>
</dbReference>
<name>A0A660L5Q0_9ACTN</name>
<feature type="region of interest" description="Disordered" evidence="1">
    <location>
        <begin position="57"/>
        <end position="76"/>
    </location>
</feature>
<dbReference type="SMART" id="SM00271">
    <property type="entry name" value="DnaJ"/>
    <property type="match status" value="1"/>
</dbReference>
<dbReference type="PANTHER" id="PTHR24074">
    <property type="entry name" value="CO-CHAPERONE PROTEIN DJLA"/>
    <property type="match status" value="1"/>
</dbReference>
<feature type="region of interest" description="Disordered" evidence="1">
    <location>
        <begin position="134"/>
        <end position="161"/>
    </location>
</feature>
<gene>
    <name evidence="3" type="ORF">C8N24_0107</name>
</gene>
<protein>
    <submittedName>
        <fullName evidence="3">DnaJ-like protein</fullName>
    </submittedName>
</protein>
<comment type="caution">
    <text evidence="3">The sequence shown here is derived from an EMBL/GenBank/DDBJ whole genome shotgun (WGS) entry which is preliminary data.</text>
</comment>
<feature type="domain" description="J" evidence="2">
    <location>
        <begin position="4"/>
        <end position="61"/>
    </location>
</feature>
<keyword evidence="4" id="KW-1185">Reference proteome</keyword>
<dbReference type="CDD" id="cd06257">
    <property type="entry name" value="DnaJ"/>
    <property type="match status" value="1"/>
</dbReference>
<feature type="compositionally biased region" description="Basic and acidic residues" evidence="1">
    <location>
        <begin position="89"/>
        <end position="104"/>
    </location>
</feature>